<dbReference type="Pfam" id="PF00089">
    <property type="entry name" value="Trypsin"/>
    <property type="match status" value="1"/>
</dbReference>
<comment type="similarity">
    <text evidence="1">Belongs to the peptidase S1 family.</text>
</comment>
<evidence type="ECO:0000313" key="5">
    <source>
        <dbReference type="Proteomes" id="UP000278907"/>
    </source>
</evidence>
<dbReference type="InterPro" id="IPR007280">
    <property type="entry name" value="Peptidase_C_arc/bac"/>
</dbReference>
<dbReference type="SUPFAM" id="SSF50494">
    <property type="entry name" value="Trypsin-like serine proteases"/>
    <property type="match status" value="1"/>
</dbReference>
<keyword evidence="5" id="KW-1185">Reference proteome</keyword>
<name>A0ABX9QIH2_9BACT</name>
<dbReference type="CDD" id="cd00190">
    <property type="entry name" value="Tryp_SPc"/>
    <property type="match status" value="1"/>
</dbReference>
<keyword evidence="2" id="KW-1015">Disulfide bond</keyword>
<gene>
    <name evidence="4" type="ORF">D7Y13_14625</name>
</gene>
<comment type="caution">
    <text evidence="4">The sequence shown here is derived from an EMBL/GenBank/DDBJ whole genome shotgun (WGS) entry which is preliminary data.</text>
</comment>
<evidence type="ECO:0000256" key="2">
    <source>
        <dbReference type="ARBA" id="ARBA00023157"/>
    </source>
</evidence>
<organism evidence="4 5">
    <name type="scientific">Corallococcus praedator</name>
    <dbReference type="NCBI Taxonomy" id="2316724"/>
    <lineage>
        <taxon>Bacteria</taxon>
        <taxon>Pseudomonadati</taxon>
        <taxon>Myxococcota</taxon>
        <taxon>Myxococcia</taxon>
        <taxon>Myxococcales</taxon>
        <taxon>Cystobacterineae</taxon>
        <taxon>Myxococcaceae</taxon>
        <taxon>Corallococcus</taxon>
    </lineage>
</organism>
<dbReference type="Gene3D" id="2.40.10.10">
    <property type="entry name" value="Trypsin-like serine proteases"/>
    <property type="match status" value="1"/>
</dbReference>
<dbReference type="PANTHER" id="PTHR24276:SF91">
    <property type="entry name" value="AT26814P-RELATED"/>
    <property type="match status" value="1"/>
</dbReference>
<accession>A0ABX9QIH2</accession>
<dbReference type="InterPro" id="IPR001314">
    <property type="entry name" value="Peptidase_S1A"/>
</dbReference>
<feature type="domain" description="Peptidase S1" evidence="3">
    <location>
        <begin position="69"/>
        <end position="300"/>
    </location>
</feature>
<dbReference type="InterPro" id="IPR043504">
    <property type="entry name" value="Peptidase_S1_PA_chymotrypsin"/>
</dbReference>
<dbReference type="InterPro" id="IPR001254">
    <property type="entry name" value="Trypsin_dom"/>
</dbReference>
<dbReference type="PROSITE" id="PS50240">
    <property type="entry name" value="TRYPSIN_DOM"/>
    <property type="match status" value="1"/>
</dbReference>
<dbReference type="Gene3D" id="2.60.120.380">
    <property type="match status" value="1"/>
</dbReference>
<protein>
    <submittedName>
        <fullName evidence="4">Peptidase S1</fullName>
    </submittedName>
</protein>
<dbReference type="Proteomes" id="UP000278907">
    <property type="component" value="Unassembled WGS sequence"/>
</dbReference>
<dbReference type="PROSITE" id="PS00135">
    <property type="entry name" value="TRYPSIN_SER"/>
    <property type="match status" value="1"/>
</dbReference>
<evidence type="ECO:0000313" key="4">
    <source>
        <dbReference type="EMBL" id="RKI09281.1"/>
    </source>
</evidence>
<dbReference type="InterPro" id="IPR009003">
    <property type="entry name" value="Peptidase_S1_PA"/>
</dbReference>
<dbReference type="InterPro" id="IPR050430">
    <property type="entry name" value="Peptidase_S1"/>
</dbReference>
<dbReference type="EMBL" id="RAWI01000091">
    <property type="protein sequence ID" value="RKI09281.1"/>
    <property type="molecule type" value="Genomic_DNA"/>
</dbReference>
<sequence>MSPAMPASNLLLVECVPVASLPLMSRTKSSHRIHAVLSLGAMGAALMGGCGPQDLPVDGAEVGEAAQEIVGGTTTAITNAPWQVSLRTASGAHFCGGAILGQWYVLTAQHCVAGRNPATVSLGAGSATRSLMTSTGQVVQVADFLLHPGYIPSTLDMDVALVRLASPLTLNATTVKGITMATAADVTAGRTNVGVIATATGWGGLVPFGAPQDDLRTVDLPISAYTNAAPPLTASMIAAGGVAGQSICHGDSGGPLVVNGASGKLLAGLTSWTAGCGQANHPSVFARVSAIEPWVTNIRSRPVTPRLSEVLSVPTAGQWLHRSFTVAAGTPSLNVRLSGGTGDANLYVHTAAPPTSTFVCTSTDGGTAEYCSIPSPAAGTWYVSVHNPTSIANVTLRATTY</sequence>
<dbReference type="Pfam" id="PF04151">
    <property type="entry name" value="PPC"/>
    <property type="match status" value="1"/>
</dbReference>
<evidence type="ECO:0000259" key="3">
    <source>
        <dbReference type="PROSITE" id="PS50240"/>
    </source>
</evidence>
<reference evidence="4 5" key="1">
    <citation type="submission" date="2018-09" db="EMBL/GenBank/DDBJ databases">
        <authorList>
            <person name="Livingstone P.G."/>
            <person name="Whitworth D.E."/>
        </authorList>
    </citation>
    <scope>NUCLEOTIDE SEQUENCE [LARGE SCALE GENOMIC DNA]</scope>
    <source>
        <strain evidence="4 5">CA031B</strain>
    </source>
</reference>
<proteinExistence type="inferred from homology"/>
<dbReference type="InterPro" id="IPR033116">
    <property type="entry name" value="TRYPSIN_SER"/>
</dbReference>
<dbReference type="PRINTS" id="PR00722">
    <property type="entry name" value="CHYMOTRYPSIN"/>
</dbReference>
<dbReference type="SMART" id="SM00020">
    <property type="entry name" value="Tryp_SPc"/>
    <property type="match status" value="1"/>
</dbReference>
<dbReference type="PANTHER" id="PTHR24276">
    <property type="entry name" value="POLYSERASE-RELATED"/>
    <property type="match status" value="1"/>
</dbReference>
<evidence type="ECO:0000256" key="1">
    <source>
        <dbReference type="ARBA" id="ARBA00007664"/>
    </source>
</evidence>